<dbReference type="Proteomes" id="UP000694930">
    <property type="component" value="Chromosome 7"/>
</dbReference>
<feature type="domain" description="Tf2-1-like SH3-like" evidence="1">
    <location>
        <begin position="6"/>
        <end position="55"/>
    </location>
</feature>
<reference evidence="2" key="1">
    <citation type="journal article" date="2014" name="Nat. Genet.">
        <title>The genome of the stress-tolerant wild tomato species Solanum pennellii.</title>
        <authorList>
            <person name="Bolger A."/>
            <person name="Scossa F."/>
            <person name="Bolger M.E."/>
            <person name="Lanz C."/>
            <person name="Maumus F."/>
            <person name="Tohge T."/>
            <person name="Quesneville H."/>
            <person name="Alseekh S."/>
            <person name="Sorensen I."/>
            <person name="Lichtenstein G."/>
            <person name="Fich E.A."/>
            <person name="Conte M."/>
            <person name="Keller H."/>
            <person name="Schneeberger K."/>
            <person name="Schwacke R."/>
            <person name="Ofner I."/>
            <person name="Vrebalov J."/>
            <person name="Xu Y."/>
            <person name="Osorio S."/>
            <person name="Aflitos S.A."/>
            <person name="Schijlen E."/>
            <person name="Jimenez-Gomez J.M."/>
            <person name="Ryngajllo M."/>
            <person name="Kimura S."/>
            <person name="Kumar R."/>
            <person name="Koenig D."/>
            <person name="Headland L.R."/>
            <person name="Maloof J.N."/>
            <person name="Sinha N."/>
            <person name="van Ham R.C."/>
            <person name="Lankhorst R.K."/>
            <person name="Mao L."/>
            <person name="Vogel A."/>
            <person name="Arsova B."/>
            <person name="Panstruga R."/>
            <person name="Fei Z."/>
            <person name="Rose J.K."/>
            <person name="Zamir D."/>
            <person name="Carrari F."/>
            <person name="Giovannoni J.J."/>
            <person name="Weigel D."/>
            <person name="Usadel B."/>
            <person name="Fernie A.R."/>
        </authorList>
    </citation>
    <scope>NUCLEOTIDE SEQUENCE [LARGE SCALE GENOMIC DNA]</scope>
    <source>
        <strain evidence="2">cv. LA0716</strain>
    </source>
</reference>
<keyword evidence="2" id="KW-1185">Reference proteome</keyword>
<dbReference type="PANTHER" id="PTHR46148">
    <property type="entry name" value="CHROMO DOMAIN-CONTAINING PROTEIN"/>
    <property type="match status" value="1"/>
</dbReference>
<protein>
    <submittedName>
        <fullName evidence="3">Uncharacterized protein LOC107025032</fullName>
    </submittedName>
</protein>
<name>A0ABM1H7B3_SOLPN</name>
<dbReference type="RefSeq" id="XP_015081400.1">
    <property type="nucleotide sequence ID" value="XM_015225914.1"/>
</dbReference>
<dbReference type="Pfam" id="PF24626">
    <property type="entry name" value="SH3_Tf2-1"/>
    <property type="match status" value="1"/>
</dbReference>
<evidence type="ECO:0000313" key="2">
    <source>
        <dbReference type="Proteomes" id="UP000694930"/>
    </source>
</evidence>
<proteinExistence type="predicted"/>
<gene>
    <name evidence="3" type="primary">LOC107025032</name>
</gene>
<accession>A0ABM1H7B3</accession>
<dbReference type="PANTHER" id="PTHR46148:SF60">
    <property type="entry name" value="CHROMO DOMAIN-CONTAINING PROTEIN"/>
    <property type="match status" value="1"/>
</dbReference>
<dbReference type="GeneID" id="107025032"/>
<sequence>MKGVIRFGKKGKLSPRFIGPFEILSREGEVSYKLALPPSLSAVHPVFHVSMLWKYITDESHVLSLDFVELGPDLTFEEEPIAILDRQVRKFRTKEIASVKVQRKHRSVREATWETESAMRARYPQLFEASGTFFHFMFEDEHDF</sequence>
<evidence type="ECO:0000259" key="1">
    <source>
        <dbReference type="Pfam" id="PF24626"/>
    </source>
</evidence>
<organism evidence="2 3">
    <name type="scientific">Solanum pennellii</name>
    <name type="common">Tomato</name>
    <name type="synonym">Lycopersicon pennellii</name>
    <dbReference type="NCBI Taxonomy" id="28526"/>
    <lineage>
        <taxon>Eukaryota</taxon>
        <taxon>Viridiplantae</taxon>
        <taxon>Streptophyta</taxon>
        <taxon>Embryophyta</taxon>
        <taxon>Tracheophyta</taxon>
        <taxon>Spermatophyta</taxon>
        <taxon>Magnoliopsida</taxon>
        <taxon>eudicotyledons</taxon>
        <taxon>Gunneridae</taxon>
        <taxon>Pentapetalae</taxon>
        <taxon>asterids</taxon>
        <taxon>lamiids</taxon>
        <taxon>Solanales</taxon>
        <taxon>Solanaceae</taxon>
        <taxon>Solanoideae</taxon>
        <taxon>Solaneae</taxon>
        <taxon>Solanum</taxon>
        <taxon>Solanum subgen. Lycopersicon</taxon>
    </lineage>
</organism>
<evidence type="ECO:0000313" key="3">
    <source>
        <dbReference type="RefSeq" id="XP_015081400.1"/>
    </source>
</evidence>
<reference evidence="3" key="2">
    <citation type="submission" date="2025-08" db="UniProtKB">
        <authorList>
            <consortium name="RefSeq"/>
        </authorList>
    </citation>
    <scope>IDENTIFICATION</scope>
</reference>
<dbReference type="InterPro" id="IPR056924">
    <property type="entry name" value="SH3_Tf2-1"/>
</dbReference>